<organism evidence="1 2">
    <name type="scientific">Candidatus Buchananbacteria bacterium RBG_13_39_9</name>
    <dbReference type="NCBI Taxonomy" id="1797531"/>
    <lineage>
        <taxon>Bacteria</taxon>
        <taxon>Candidatus Buchananiibacteriota</taxon>
    </lineage>
</organism>
<gene>
    <name evidence="1" type="ORF">A2Y67_01875</name>
</gene>
<dbReference type="AlphaFoldDB" id="A0A1G1XQJ5"/>
<evidence type="ECO:0000313" key="2">
    <source>
        <dbReference type="Proteomes" id="UP000176260"/>
    </source>
</evidence>
<sequence>MSEKEQNYLTKTDLAEFTEDVLLPAVEKIVDDKLEEKLNVKFGEFRHELKDYIDDKTSDLKGEMAIMKKDLIVVINDVKEKDKGFKIKLANMMKLNKINDRKEIAALEILI</sequence>
<reference evidence="1 2" key="1">
    <citation type="journal article" date="2016" name="Nat. Commun.">
        <title>Thousands of microbial genomes shed light on interconnected biogeochemical processes in an aquifer system.</title>
        <authorList>
            <person name="Anantharaman K."/>
            <person name="Brown C.T."/>
            <person name="Hug L.A."/>
            <person name="Sharon I."/>
            <person name="Castelle C.J."/>
            <person name="Probst A.J."/>
            <person name="Thomas B.C."/>
            <person name="Singh A."/>
            <person name="Wilkins M.J."/>
            <person name="Karaoz U."/>
            <person name="Brodie E.L."/>
            <person name="Williams K.H."/>
            <person name="Hubbard S.S."/>
            <person name="Banfield J.F."/>
        </authorList>
    </citation>
    <scope>NUCLEOTIDE SEQUENCE [LARGE SCALE GENOMIC DNA]</scope>
</reference>
<name>A0A1G1XQJ5_9BACT</name>
<protein>
    <submittedName>
        <fullName evidence="1">Uncharacterized protein</fullName>
    </submittedName>
</protein>
<comment type="caution">
    <text evidence="1">The sequence shown here is derived from an EMBL/GenBank/DDBJ whole genome shotgun (WGS) entry which is preliminary data.</text>
</comment>
<evidence type="ECO:0000313" key="1">
    <source>
        <dbReference type="EMBL" id="OGY42241.1"/>
    </source>
</evidence>
<proteinExistence type="predicted"/>
<accession>A0A1G1XQJ5</accession>
<dbReference type="EMBL" id="MHIA01000016">
    <property type="protein sequence ID" value="OGY42241.1"/>
    <property type="molecule type" value="Genomic_DNA"/>
</dbReference>
<dbReference type="Proteomes" id="UP000176260">
    <property type="component" value="Unassembled WGS sequence"/>
</dbReference>